<evidence type="ECO:0000256" key="5">
    <source>
        <dbReference type="SAM" id="Phobius"/>
    </source>
</evidence>
<dbReference type="AlphaFoldDB" id="D8MLZ9"/>
<keyword evidence="5" id="KW-1133">Transmembrane helix</keyword>
<dbReference type="RefSeq" id="WP_013200390.1">
    <property type="nucleotide sequence ID" value="NC_014306.1"/>
</dbReference>
<evidence type="ECO:0000313" key="9">
    <source>
        <dbReference type="Proteomes" id="UP000008793"/>
    </source>
</evidence>
<feature type="domain" description="HAMP" evidence="6">
    <location>
        <begin position="184"/>
        <end position="237"/>
    </location>
</feature>
<comment type="pathway">
    <text evidence="2">Purine metabolism; 3',5'-cyclic di-GMP biosynthesis.</text>
</comment>
<dbReference type="InterPro" id="IPR043128">
    <property type="entry name" value="Rev_trsase/Diguanyl_cyclase"/>
</dbReference>
<evidence type="ECO:0000259" key="6">
    <source>
        <dbReference type="PROSITE" id="PS50885"/>
    </source>
</evidence>
<reference evidence="8 9" key="1">
    <citation type="journal article" date="2010" name="BMC Genomics">
        <title>Genome comparison of the epiphytic bacteria Erwinia billingiae and E. tasmaniensis with the pear pathogen E. pyrifoliae.</title>
        <authorList>
            <person name="Kube M."/>
            <person name="Migdoll A.M."/>
            <person name="Gehring I."/>
            <person name="Heitmann K."/>
            <person name="Mayer Y."/>
            <person name="Kuhl H."/>
            <person name="Knaust F."/>
            <person name="Geider K."/>
            <person name="Reinhardt R."/>
        </authorList>
    </citation>
    <scope>NUCLEOTIDE SEQUENCE [LARGE SCALE GENOMIC DNA]</scope>
    <source>
        <strain evidence="8 9">Eb661</strain>
    </source>
</reference>
<name>D8MLZ9_ERWBE</name>
<dbReference type="PROSITE" id="PS50885">
    <property type="entry name" value="HAMP"/>
    <property type="match status" value="1"/>
</dbReference>
<dbReference type="STRING" id="634500.EbC_03520"/>
<dbReference type="InterPro" id="IPR000160">
    <property type="entry name" value="GGDEF_dom"/>
</dbReference>
<dbReference type="PANTHER" id="PTHR46663:SF2">
    <property type="entry name" value="GGDEF DOMAIN-CONTAINING PROTEIN"/>
    <property type="match status" value="1"/>
</dbReference>
<keyword evidence="5" id="KW-0472">Membrane</keyword>
<dbReference type="Proteomes" id="UP000008793">
    <property type="component" value="Chromosome"/>
</dbReference>
<dbReference type="EMBL" id="FP236843">
    <property type="protein sequence ID" value="CAX57883.1"/>
    <property type="molecule type" value="Genomic_DNA"/>
</dbReference>
<dbReference type="InterPro" id="IPR033417">
    <property type="entry name" value="CHASE8"/>
</dbReference>
<organism evidence="9">
    <name type="scientific">Erwinia billingiae (strain Eb661)</name>
    <dbReference type="NCBI Taxonomy" id="634500"/>
    <lineage>
        <taxon>Bacteria</taxon>
        <taxon>Pseudomonadati</taxon>
        <taxon>Pseudomonadota</taxon>
        <taxon>Gammaproteobacteria</taxon>
        <taxon>Enterobacterales</taxon>
        <taxon>Erwiniaceae</taxon>
        <taxon>Erwinia</taxon>
    </lineage>
</organism>
<dbReference type="InterPro" id="IPR052163">
    <property type="entry name" value="DGC-Regulatory_Protein"/>
</dbReference>
<evidence type="ECO:0000256" key="4">
    <source>
        <dbReference type="ARBA" id="ARBA00034247"/>
    </source>
</evidence>
<comment type="catalytic activity">
    <reaction evidence="4">
        <text>2 GTP = 3',3'-c-di-GMP + 2 diphosphate</text>
        <dbReference type="Rhea" id="RHEA:24898"/>
        <dbReference type="ChEBI" id="CHEBI:33019"/>
        <dbReference type="ChEBI" id="CHEBI:37565"/>
        <dbReference type="ChEBI" id="CHEBI:58805"/>
        <dbReference type="EC" id="2.7.7.65"/>
    </reaction>
</comment>
<keyword evidence="5" id="KW-0812">Transmembrane</keyword>
<dbReference type="eggNOG" id="COG2199">
    <property type="taxonomic scope" value="Bacteria"/>
</dbReference>
<evidence type="ECO:0000259" key="7">
    <source>
        <dbReference type="PROSITE" id="PS50887"/>
    </source>
</evidence>
<dbReference type="InterPro" id="IPR003660">
    <property type="entry name" value="HAMP_dom"/>
</dbReference>
<comment type="cofactor">
    <cofactor evidence="1">
        <name>Mg(2+)</name>
        <dbReference type="ChEBI" id="CHEBI:18420"/>
    </cofactor>
</comment>
<dbReference type="SMART" id="SM00267">
    <property type="entry name" value="GGDEF"/>
    <property type="match status" value="1"/>
</dbReference>
<dbReference type="PROSITE" id="PS50887">
    <property type="entry name" value="GGDEF"/>
    <property type="match status" value="1"/>
</dbReference>
<dbReference type="InterPro" id="IPR029787">
    <property type="entry name" value="Nucleotide_cyclase"/>
</dbReference>
<feature type="transmembrane region" description="Helical" evidence="5">
    <location>
        <begin position="21"/>
        <end position="46"/>
    </location>
</feature>
<dbReference type="GO" id="GO:0016020">
    <property type="term" value="C:membrane"/>
    <property type="evidence" value="ECO:0007669"/>
    <property type="project" value="InterPro"/>
</dbReference>
<dbReference type="HOGENOM" id="CLU_039310_2_1_6"/>
<dbReference type="PANTHER" id="PTHR46663">
    <property type="entry name" value="DIGUANYLATE CYCLASE DGCT-RELATED"/>
    <property type="match status" value="1"/>
</dbReference>
<dbReference type="FunFam" id="3.30.70.270:FF:000001">
    <property type="entry name" value="Diguanylate cyclase domain protein"/>
    <property type="match status" value="1"/>
</dbReference>
<dbReference type="GeneID" id="90510347"/>
<keyword evidence="9" id="KW-1185">Reference proteome</keyword>
<dbReference type="GO" id="GO:0007165">
    <property type="term" value="P:signal transduction"/>
    <property type="evidence" value="ECO:0007669"/>
    <property type="project" value="InterPro"/>
</dbReference>
<proteinExistence type="predicted"/>
<dbReference type="EC" id="2.7.7.65" evidence="3"/>
<dbReference type="SUPFAM" id="SSF55073">
    <property type="entry name" value="Nucleotide cyclase"/>
    <property type="match status" value="1"/>
</dbReference>
<evidence type="ECO:0000256" key="1">
    <source>
        <dbReference type="ARBA" id="ARBA00001946"/>
    </source>
</evidence>
<dbReference type="Gene3D" id="3.30.70.270">
    <property type="match status" value="1"/>
</dbReference>
<dbReference type="Pfam" id="PF00990">
    <property type="entry name" value="GGDEF"/>
    <property type="match status" value="1"/>
</dbReference>
<dbReference type="Pfam" id="PF17152">
    <property type="entry name" value="CHASE8"/>
    <property type="match status" value="1"/>
</dbReference>
<sequence>MHKANSTAKKPLLTLRKSLQRIHLVIIVVSLLFSGISLSVLSMFALRSYAENNLQLVATTLGYSVQPAVLAGDADAANDIVRQIGAKAEFGHVRIVDASNRLLVNWPPSGAQHHQGAGELVTHWIFPQPANVPIVHNGKVIGQVWLSGDASRVLHYLSQALKWLSGSLLVTALLASCLSNRMHAGILSGLQNIASVAHDVRRRRAFSLRVPSSSIAELNKLSGDFNSLLDELSDWQTHLQRENDSLAHQARHDALTGLPNRTAFEQALHTLMNNPQTADRVAVLFIDVDRFKEVNDTYGHAAGDNVLTETAHRLRGRLRKDDLVARLGGDEFAVLLAGIENGEQAARMAENVIEAMLEPIRLTDGKTVAQSLSIGVALAKNHRTGEAMIAQADAAMYHIKELGGGWYFSPSFWGQDPQAAPKMRNRA</sequence>
<evidence type="ECO:0000313" key="8">
    <source>
        <dbReference type="EMBL" id="CAX57883.1"/>
    </source>
</evidence>
<feature type="domain" description="GGDEF" evidence="7">
    <location>
        <begin position="279"/>
        <end position="412"/>
    </location>
</feature>
<dbReference type="NCBIfam" id="TIGR00254">
    <property type="entry name" value="GGDEF"/>
    <property type="match status" value="1"/>
</dbReference>
<gene>
    <name evidence="8" type="ordered locus">EbC_03520</name>
</gene>
<dbReference type="CDD" id="cd01949">
    <property type="entry name" value="GGDEF"/>
    <property type="match status" value="1"/>
</dbReference>
<protein>
    <recommendedName>
        <fullName evidence="3">diguanylate cyclase</fullName>
        <ecNumber evidence="3">2.7.7.65</ecNumber>
    </recommendedName>
</protein>
<dbReference type="GO" id="GO:0052621">
    <property type="term" value="F:diguanylate cyclase activity"/>
    <property type="evidence" value="ECO:0007669"/>
    <property type="project" value="UniProtKB-EC"/>
</dbReference>
<accession>D8MLZ9</accession>
<evidence type="ECO:0000256" key="2">
    <source>
        <dbReference type="ARBA" id="ARBA00004665"/>
    </source>
</evidence>
<dbReference type="KEGG" id="ebi:EbC_03520"/>
<evidence type="ECO:0000256" key="3">
    <source>
        <dbReference type="ARBA" id="ARBA00012528"/>
    </source>
</evidence>